<dbReference type="SUPFAM" id="SSF55120">
    <property type="entry name" value="Pseudouridine synthase"/>
    <property type="match status" value="1"/>
</dbReference>
<dbReference type="AlphaFoldDB" id="Q2SS88"/>
<keyword evidence="5" id="KW-0694">RNA-binding</keyword>
<gene>
    <name evidence="8" type="ordered locus">MCAP_0395</name>
</gene>
<protein>
    <recommendedName>
        <fullName evidence="6">Pseudouridine synthase</fullName>
        <ecNumber evidence="6">5.4.99.-</ecNumber>
    </recommendedName>
</protein>
<dbReference type="KEGG" id="mcp:MCAP_0395"/>
<dbReference type="Pfam" id="PF00849">
    <property type="entry name" value="PseudoU_synth_2"/>
    <property type="match status" value="1"/>
</dbReference>
<dbReference type="PROSITE" id="PS01129">
    <property type="entry name" value="PSI_RLU"/>
    <property type="match status" value="1"/>
</dbReference>
<dbReference type="EMBL" id="CP000123">
    <property type="protein sequence ID" value="ABC01078.1"/>
    <property type="molecule type" value="Genomic_DNA"/>
</dbReference>
<dbReference type="GeneID" id="23778650"/>
<evidence type="ECO:0000256" key="4">
    <source>
        <dbReference type="PIRSR" id="PIRSR606225-1"/>
    </source>
</evidence>
<evidence type="ECO:0000259" key="7">
    <source>
        <dbReference type="SMART" id="SM00363"/>
    </source>
</evidence>
<dbReference type="EC" id="5.4.99.-" evidence="6"/>
<dbReference type="SUPFAM" id="SSF55174">
    <property type="entry name" value="Alpha-L RNA-binding motif"/>
    <property type="match status" value="1"/>
</dbReference>
<organism evidence="8 9">
    <name type="scientific">Mycoplasma capricolum subsp. capricolum (strain California kid / ATCC 27343 / NCTC 10154)</name>
    <dbReference type="NCBI Taxonomy" id="340047"/>
    <lineage>
        <taxon>Bacteria</taxon>
        <taxon>Bacillati</taxon>
        <taxon>Mycoplasmatota</taxon>
        <taxon>Mollicutes</taxon>
        <taxon>Mycoplasmataceae</taxon>
        <taxon>Mycoplasma</taxon>
    </lineage>
</organism>
<dbReference type="InterPro" id="IPR002942">
    <property type="entry name" value="S4_RNA-bd"/>
</dbReference>
<evidence type="ECO:0000256" key="6">
    <source>
        <dbReference type="RuleBase" id="RU362028"/>
    </source>
</evidence>
<dbReference type="InterPro" id="IPR036986">
    <property type="entry name" value="S4_RNA-bd_sf"/>
</dbReference>
<reference evidence="8 9" key="1">
    <citation type="submission" date="2005-09" db="EMBL/GenBank/DDBJ databases">
        <authorList>
            <person name="Glass J.I."/>
            <person name="Lartigue C."/>
            <person name="Pfannkoch C."/>
            <person name="Baden-Tillson H."/>
            <person name="Smith H.O."/>
            <person name="Venter J.C."/>
            <person name="Roske K."/>
            <person name="Wise K.S."/>
            <person name="Calcutt M.J."/>
            <person name="Nelson W.C."/>
            <person name="Nierman W.C."/>
        </authorList>
    </citation>
    <scope>NUCLEOTIDE SEQUENCE [LARGE SCALE GENOMIC DNA]</scope>
    <source>
        <strain evidence="9">California kid / ATCC 27343 / NCTC 10154</strain>
    </source>
</reference>
<dbReference type="InterPro" id="IPR006224">
    <property type="entry name" value="PsdUridine_synth_RluA-like_CS"/>
</dbReference>
<evidence type="ECO:0000313" key="8">
    <source>
        <dbReference type="EMBL" id="ABC01078.1"/>
    </source>
</evidence>
<dbReference type="InterPro" id="IPR020103">
    <property type="entry name" value="PsdUridine_synth_cat_dom_sf"/>
</dbReference>
<dbReference type="CDD" id="cd00165">
    <property type="entry name" value="S4"/>
    <property type="match status" value="1"/>
</dbReference>
<evidence type="ECO:0000313" key="9">
    <source>
        <dbReference type="Proteomes" id="UP000001928"/>
    </source>
</evidence>
<dbReference type="PROSITE" id="PS50889">
    <property type="entry name" value="S4"/>
    <property type="match status" value="1"/>
</dbReference>
<keyword evidence="3 6" id="KW-0413">Isomerase</keyword>
<dbReference type="Gene3D" id="3.30.2350.10">
    <property type="entry name" value="Pseudouridine synthase"/>
    <property type="match status" value="1"/>
</dbReference>
<feature type="active site" evidence="4">
    <location>
        <position position="153"/>
    </location>
</feature>
<evidence type="ECO:0000256" key="5">
    <source>
        <dbReference type="PROSITE-ProRule" id="PRU00182"/>
    </source>
</evidence>
<dbReference type="PANTHER" id="PTHR21600">
    <property type="entry name" value="MITOCHONDRIAL RNA PSEUDOURIDINE SYNTHASE"/>
    <property type="match status" value="1"/>
</dbReference>
<evidence type="ECO:0000256" key="1">
    <source>
        <dbReference type="ARBA" id="ARBA00000073"/>
    </source>
</evidence>
<dbReference type="NCBIfam" id="TIGR00005">
    <property type="entry name" value="rluA_subfam"/>
    <property type="match status" value="1"/>
</dbReference>
<comment type="similarity">
    <text evidence="2 6">Belongs to the pseudouridine synthase RluA family.</text>
</comment>
<sequence length="322" mass="36898">MNKITLNSVNTTLRLDKLLVELLTSYDYSRSYIQKLIKEECISVNNQIITSNNFLVKPNSQIIITIKDPVLDPNITKNKDPVLDPNITKNKDIDLNIIYQDDDLLVINKQNNITVHPSLNNTNNTIVNALLASDVELSSINGELRPGIVHRIDKQTTGLLIVAKNDKTHKLLSEMFKNHQIYKEYLAIVTGVIKPNKGLIDAPIGRSQTDRKKMSVTAKNSKHAITTFEVVERFLKNTLIKCQIQTGRTHQIRVHFNYINHPVLNDPIYGKKHQEFTDFGQYLHAYKLKFTHPITKKEIELISPLPKEFDDKIKELRGENND</sequence>
<dbReference type="CDD" id="cd02869">
    <property type="entry name" value="PseudoU_synth_RluA_like"/>
    <property type="match status" value="1"/>
</dbReference>
<dbReference type="InterPro" id="IPR006225">
    <property type="entry name" value="PsdUridine_synth_RluC/D"/>
</dbReference>
<feature type="domain" description="RNA-binding S4" evidence="7">
    <location>
        <begin position="13"/>
        <end position="76"/>
    </location>
</feature>
<dbReference type="Proteomes" id="UP000001928">
    <property type="component" value="Chromosome"/>
</dbReference>
<evidence type="ECO:0000256" key="3">
    <source>
        <dbReference type="ARBA" id="ARBA00023235"/>
    </source>
</evidence>
<dbReference type="InterPro" id="IPR050188">
    <property type="entry name" value="RluA_PseudoU_synthase"/>
</dbReference>
<dbReference type="GO" id="GO:0003723">
    <property type="term" value="F:RNA binding"/>
    <property type="evidence" value="ECO:0007669"/>
    <property type="project" value="UniProtKB-KW"/>
</dbReference>
<dbReference type="SMART" id="SM00363">
    <property type="entry name" value="S4"/>
    <property type="match status" value="1"/>
</dbReference>
<accession>Q2SS88</accession>
<dbReference type="InterPro" id="IPR006145">
    <property type="entry name" value="PsdUridine_synth_RsuA/RluA"/>
</dbReference>
<comment type="function">
    <text evidence="6">Responsible for synthesis of pseudouridine from uracil.</text>
</comment>
<proteinExistence type="inferred from homology"/>
<dbReference type="GO" id="GO:0120159">
    <property type="term" value="F:rRNA pseudouridine synthase activity"/>
    <property type="evidence" value="ECO:0007669"/>
    <property type="project" value="UniProtKB-ARBA"/>
</dbReference>
<name>Q2SS88_MYCCT</name>
<dbReference type="Gene3D" id="3.10.290.10">
    <property type="entry name" value="RNA-binding S4 domain"/>
    <property type="match status" value="1"/>
</dbReference>
<dbReference type="RefSeq" id="WP_011387275.1">
    <property type="nucleotide sequence ID" value="NC_007633.1"/>
</dbReference>
<dbReference type="PhylomeDB" id="Q2SS88"/>
<dbReference type="HOGENOM" id="CLU_016902_4_4_14"/>
<dbReference type="GO" id="GO:0000455">
    <property type="term" value="P:enzyme-directed rRNA pseudouridine synthesis"/>
    <property type="evidence" value="ECO:0007669"/>
    <property type="project" value="UniProtKB-ARBA"/>
</dbReference>
<dbReference type="Pfam" id="PF01479">
    <property type="entry name" value="S4"/>
    <property type="match status" value="1"/>
</dbReference>
<comment type="catalytic activity">
    <reaction evidence="1 6">
        <text>a uridine in RNA = a pseudouridine in RNA</text>
        <dbReference type="Rhea" id="RHEA:48348"/>
        <dbReference type="Rhea" id="RHEA-COMP:12068"/>
        <dbReference type="Rhea" id="RHEA-COMP:12069"/>
        <dbReference type="ChEBI" id="CHEBI:65314"/>
        <dbReference type="ChEBI" id="CHEBI:65315"/>
    </reaction>
</comment>
<evidence type="ECO:0000256" key="2">
    <source>
        <dbReference type="ARBA" id="ARBA00010876"/>
    </source>
</evidence>
<dbReference type="PANTHER" id="PTHR21600:SF44">
    <property type="entry name" value="RIBOSOMAL LARGE SUBUNIT PSEUDOURIDINE SYNTHASE D"/>
    <property type="match status" value="1"/>
</dbReference>